<feature type="domain" description="HTH cro/C1-type" evidence="1">
    <location>
        <begin position="20"/>
        <end position="72"/>
    </location>
</feature>
<protein>
    <submittedName>
        <fullName evidence="2">Transcriptional regulator</fullName>
    </submittedName>
</protein>
<dbReference type="PATRIC" id="fig|1447256.3.peg.2317"/>
<dbReference type="InterPro" id="IPR010982">
    <property type="entry name" value="Lambda_DNA-bd_dom_sf"/>
</dbReference>
<dbReference type="InterPro" id="IPR001387">
    <property type="entry name" value="Cro/C1-type_HTH"/>
</dbReference>
<dbReference type="GO" id="GO:0003677">
    <property type="term" value="F:DNA binding"/>
    <property type="evidence" value="ECO:0007669"/>
    <property type="project" value="InterPro"/>
</dbReference>
<dbReference type="SMART" id="SM00530">
    <property type="entry name" value="HTH_XRE"/>
    <property type="match status" value="1"/>
</dbReference>
<evidence type="ECO:0000313" key="3">
    <source>
        <dbReference type="Proteomes" id="UP000035514"/>
    </source>
</evidence>
<dbReference type="SUPFAM" id="SSF47413">
    <property type="entry name" value="lambda repressor-like DNA-binding domains"/>
    <property type="match status" value="1"/>
</dbReference>
<evidence type="ECO:0000259" key="1">
    <source>
        <dbReference type="PROSITE" id="PS50943"/>
    </source>
</evidence>
<sequence>MLAINISTPKSIMQDLKDKFKQKRLSLNLTQEGLSNKSGVSFGSIKRFESSGEISFESLLKVALVLNCLDDFKNIANEKDEQYDSMEDLLKIKPIKKRGAIK</sequence>
<gene>
    <name evidence="2" type="ORF">AA20_11830</name>
</gene>
<proteinExistence type="predicted"/>
<name>A0A0G9JQG7_9BACT</name>
<accession>A0A0G9JQG7</accession>
<dbReference type="CDD" id="cd00093">
    <property type="entry name" value="HTH_XRE"/>
    <property type="match status" value="1"/>
</dbReference>
<comment type="caution">
    <text evidence="2">The sequence shown here is derived from an EMBL/GenBank/DDBJ whole genome shotgun (WGS) entry which is preliminary data.</text>
</comment>
<dbReference type="AlphaFoldDB" id="A0A0G9JQG7"/>
<dbReference type="EMBL" id="JAIQ01000168">
    <property type="protein sequence ID" value="KLD96528.1"/>
    <property type="molecule type" value="Genomic_DNA"/>
</dbReference>
<dbReference type="Proteomes" id="UP000035514">
    <property type="component" value="Unassembled WGS sequence"/>
</dbReference>
<dbReference type="PROSITE" id="PS50943">
    <property type="entry name" value="HTH_CROC1"/>
    <property type="match status" value="1"/>
</dbReference>
<reference evidence="2 3" key="1">
    <citation type="submission" date="2014-01" db="EMBL/GenBank/DDBJ databases">
        <title>Development of a Comparative Genomic Fingerprinting Assay for High Resolution Genotyping of Arcobacter butzleri.</title>
        <authorList>
            <person name="Webb A.L."/>
            <person name="Inglis G.D."/>
            <person name="Kruczkiewicz P."/>
            <person name="Selinger L.B."/>
            <person name="Taboada E.N."/>
        </authorList>
    </citation>
    <scope>NUCLEOTIDE SEQUENCE [LARGE SCALE GENOMIC DNA]</scope>
    <source>
        <strain evidence="2 3">L348</strain>
    </source>
</reference>
<evidence type="ECO:0000313" key="2">
    <source>
        <dbReference type="EMBL" id="KLD96528.1"/>
    </source>
</evidence>
<organism evidence="2 3">
    <name type="scientific">Aliarcobacter butzleri L348</name>
    <dbReference type="NCBI Taxonomy" id="1447256"/>
    <lineage>
        <taxon>Bacteria</taxon>
        <taxon>Pseudomonadati</taxon>
        <taxon>Campylobacterota</taxon>
        <taxon>Epsilonproteobacteria</taxon>
        <taxon>Campylobacterales</taxon>
        <taxon>Arcobacteraceae</taxon>
        <taxon>Aliarcobacter</taxon>
    </lineage>
</organism>
<dbReference type="RefSeq" id="WP_046997368.1">
    <property type="nucleotide sequence ID" value="NZ_JAIQ01000168.1"/>
</dbReference>
<dbReference type="Pfam" id="PF01381">
    <property type="entry name" value="HTH_3"/>
    <property type="match status" value="1"/>
</dbReference>
<dbReference type="Gene3D" id="1.10.260.40">
    <property type="entry name" value="lambda repressor-like DNA-binding domains"/>
    <property type="match status" value="1"/>
</dbReference>